<sequence length="257" mass="29788">MAGGSVRRIHKNMQYEESNMIPLFDMPATPKPKSTTPIWDDLPDCFWEGVELRGDYDMPRIQGIQIDMDRIKDLVAFNKTRHSDISKSFIHFFLHDIHFKVLLSHPQRYLQLFNSAAGILSPDFSLYRNAPLWMQERNCAYNRLVGRYYQRHGITTVATVRWGNEKSFAFCFDGIDKGSTVAIGTHGCIRTKEDRHMFMLGLRELFRVVGPCLVIVYGDMPEEVFAPFIKEYGPQRFLHFTSDIRKTHMITSAKGEN</sequence>
<comment type="caution">
    <text evidence="1">The sequence shown here is derived from an EMBL/GenBank/DDBJ whole genome shotgun (WGS) entry which is preliminary data.</text>
</comment>
<dbReference type="InterPro" id="IPR025530">
    <property type="entry name" value="DUF4417"/>
</dbReference>
<dbReference type="RefSeq" id="WP_151916497.1">
    <property type="nucleotide sequence ID" value="NZ_RQSP01000009.1"/>
</dbReference>
<organism evidence="1 2">
    <name type="scientific">Bifidobacterium jacchi</name>
    <dbReference type="NCBI Taxonomy" id="2490545"/>
    <lineage>
        <taxon>Bacteria</taxon>
        <taxon>Bacillati</taxon>
        <taxon>Actinomycetota</taxon>
        <taxon>Actinomycetes</taxon>
        <taxon>Bifidobacteriales</taxon>
        <taxon>Bifidobacteriaceae</taxon>
        <taxon>Bifidobacterium</taxon>
    </lineage>
</organism>
<protein>
    <submittedName>
        <fullName evidence="1">DUF4417 domain-containing protein</fullName>
    </submittedName>
</protein>
<name>A0A5N5RL14_9BIFI</name>
<dbReference type="EMBL" id="RQSP01000009">
    <property type="protein sequence ID" value="KAB5607630.1"/>
    <property type="molecule type" value="Genomic_DNA"/>
</dbReference>
<reference evidence="1 2" key="1">
    <citation type="journal article" date="2019" name="Int. J. Syst. Evol. Microbiol.">
        <title>Bifidobacterium jacchi sp. nov., isolated from the faeces of a baby common marmoset (Callithrix jacchus).</title>
        <authorList>
            <person name="Modesto M."/>
            <person name="Watanabe K."/>
            <person name="Arita M."/>
            <person name="Satti M."/>
            <person name="Oki K."/>
            <person name="Sciavilla P."/>
            <person name="Patavino C."/>
            <person name="Camma C."/>
            <person name="Michelini S."/>
            <person name="Sgorbati B."/>
            <person name="Mattarelli P."/>
        </authorList>
    </citation>
    <scope>NUCLEOTIDE SEQUENCE [LARGE SCALE GENOMIC DNA]</scope>
    <source>
        <strain evidence="1 2">MRM 9.3</strain>
    </source>
</reference>
<dbReference type="Pfam" id="PF14386">
    <property type="entry name" value="DUF4417"/>
    <property type="match status" value="1"/>
</dbReference>
<evidence type="ECO:0000313" key="1">
    <source>
        <dbReference type="EMBL" id="KAB5607630.1"/>
    </source>
</evidence>
<accession>A0A5N5RL14</accession>
<evidence type="ECO:0000313" key="2">
    <source>
        <dbReference type="Proteomes" id="UP000326336"/>
    </source>
</evidence>
<gene>
    <name evidence="1" type="ORF">EHS19_03980</name>
</gene>
<dbReference type="OrthoDB" id="9800801at2"/>
<dbReference type="AlphaFoldDB" id="A0A5N5RL14"/>
<keyword evidence="2" id="KW-1185">Reference proteome</keyword>
<proteinExistence type="predicted"/>
<dbReference type="Proteomes" id="UP000326336">
    <property type="component" value="Unassembled WGS sequence"/>
</dbReference>